<reference evidence="1 2" key="1">
    <citation type="submission" date="2017-05" db="EMBL/GenBank/DDBJ databases">
        <title>Streptomyces alboflavus Genome sequencing and assembly.</title>
        <authorList>
            <person name="Wang Y."/>
            <person name="Du B."/>
            <person name="Ding Y."/>
            <person name="Liu H."/>
            <person name="Hou Q."/>
            <person name="Liu K."/>
            <person name="Wang C."/>
            <person name="Yao L."/>
        </authorList>
    </citation>
    <scope>NUCLEOTIDE SEQUENCE [LARGE SCALE GENOMIC DNA]</scope>
    <source>
        <strain evidence="1 2">MDJK44</strain>
    </source>
</reference>
<protein>
    <submittedName>
        <fullName evidence="1">Uncharacterized protein</fullName>
    </submittedName>
</protein>
<evidence type="ECO:0000313" key="2">
    <source>
        <dbReference type="Proteomes" id="UP000195880"/>
    </source>
</evidence>
<sequence length="147" mass="16279">MTMPDRPYTDADLRTEAARQYLTATEDPDYMGIGEQMDQAFIESTVVDPDPETGTEPVTGTTWDQLTSHDFQEAQRGIRRLLDGAADVSEWAINLGADGLEPSGYIVTLGPTERPSARLHFAFGPDMPEDTRIELVARLDRILTHGL</sequence>
<gene>
    <name evidence="1" type="ORF">SMD44_00974</name>
</gene>
<keyword evidence="2" id="KW-1185">Reference proteome</keyword>
<dbReference type="KEGG" id="salf:SMD44_00974"/>
<organism evidence="1 2">
    <name type="scientific">Streptomyces alboflavus</name>
    <dbReference type="NCBI Taxonomy" id="67267"/>
    <lineage>
        <taxon>Bacteria</taxon>
        <taxon>Bacillati</taxon>
        <taxon>Actinomycetota</taxon>
        <taxon>Actinomycetes</taxon>
        <taxon>Kitasatosporales</taxon>
        <taxon>Streptomycetaceae</taxon>
        <taxon>Streptomyces</taxon>
    </lineage>
</organism>
<evidence type="ECO:0000313" key="1">
    <source>
        <dbReference type="EMBL" id="ARX81576.1"/>
    </source>
</evidence>
<name>A0A1Z1W569_9ACTN</name>
<accession>A0A1Z1W569</accession>
<dbReference type="AlphaFoldDB" id="A0A1Z1W569"/>
<proteinExistence type="predicted"/>
<dbReference type="Proteomes" id="UP000195880">
    <property type="component" value="Chromosome"/>
</dbReference>
<dbReference type="EMBL" id="CP021748">
    <property type="protein sequence ID" value="ARX81576.1"/>
    <property type="molecule type" value="Genomic_DNA"/>
</dbReference>